<dbReference type="InterPro" id="IPR002110">
    <property type="entry name" value="Ankyrin_rpt"/>
</dbReference>
<gene>
    <name evidence="12" type="ORF">OSB1V03_LOCUS15952</name>
</gene>
<evidence type="ECO:0000256" key="9">
    <source>
        <dbReference type="ARBA" id="ARBA00023298"/>
    </source>
</evidence>
<dbReference type="Gene3D" id="1.25.40.10">
    <property type="entry name" value="Tetratricopeptide repeat domain"/>
    <property type="match status" value="1"/>
</dbReference>
<dbReference type="AlphaFoldDB" id="A0A7R9Q8L7"/>
<dbReference type="InterPro" id="IPR036770">
    <property type="entry name" value="Ankyrin_rpt-contain_sf"/>
</dbReference>
<organism evidence="12">
    <name type="scientific">Medioppia subpectinata</name>
    <dbReference type="NCBI Taxonomy" id="1979941"/>
    <lineage>
        <taxon>Eukaryota</taxon>
        <taxon>Metazoa</taxon>
        <taxon>Ecdysozoa</taxon>
        <taxon>Arthropoda</taxon>
        <taxon>Chelicerata</taxon>
        <taxon>Arachnida</taxon>
        <taxon>Acari</taxon>
        <taxon>Acariformes</taxon>
        <taxon>Sarcoptiformes</taxon>
        <taxon>Oribatida</taxon>
        <taxon>Brachypylina</taxon>
        <taxon>Oppioidea</taxon>
        <taxon>Oppiidae</taxon>
        <taxon>Medioppia</taxon>
    </lineage>
</organism>
<dbReference type="SUPFAM" id="SSF48403">
    <property type="entry name" value="Ankyrin repeat"/>
    <property type="match status" value="2"/>
</dbReference>
<dbReference type="PANTHER" id="PTHR24173:SF85">
    <property type="entry name" value="PROTEIN FEM-1 HOMOLOG CG6966"/>
    <property type="match status" value="1"/>
</dbReference>
<evidence type="ECO:0000256" key="5">
    <source>
        <dbReference type="ARBA" id="ARBA00022737"/>
    </source>
</evidence>
<feature type="repeat" description="ANK" evidence="11">
    <location>
        <begin position="40"/>
        <end position="63"/>
    </location>
</feature>
<dbReference type="GO" id="GO:0044231">
    <property type="term" value="C:host cell presynaptic membrane"/>
    <property type="evidence" value="ECO:0007669"/>
    <property type="project" value="UniProtKB-KW"/>
</dbReference>
<evidence type="ECO:0000313" key="13">
    <source>
        <dbReference type="Proteomes" id="UP000759131"/>
    </source>
</evidence>
<keyword evidence="5" id="KW-0677">Repeat</keyword>
<evidence type="ECO:0000256" key="2">
    <source>
        <dbReference type="ARBA" id="ARBA00004906"/>
    </source>
</evidence>
<evidence type="ECO:0000256" key="6">
    <source>
        <dbReference type="ARBA" id="ARBA00022786"/>
    </source>
</evidence>
<keyword evidence="13" id="KW-1185">Reference proteome</keyword>
<keyword evidence="7" id="KW-0638">Presynaptic neurotoxin</keyword>
<name>A0A7R9Q8L7_9ACAR</name>
<dbReference type="GO" id="GO:0006887">
    <property type="term" value="P:exocytosis"/>
    <property type="evidence" value="ECO:0007669"/>
    <property type="project" value="UniProtKB-KW"/>
</dbReference>
<dbReference type="SMART" id="SM00248">
    <property type="entry name" value="ANK"/>
    <property type="match status" value="8"/>
</dbReference>
<evidence type="ECO:0000256" key="1">
    <source>
        <dbReference type="ARBA" id="ARBA00004175"/>
    </source>
</evidence>
<dbReference type="Gene3D" id="1.25.40.20">
    <property type="entry name" value="Ankyrin repeat-containing domain"/>
    <property type="match status" value="3"/>
</dbReference>
<evidence type="ECO:0000256" key="8">
    <source>
        <dbReference type="ARBA" id="ARBA00023043"/>
    </source>
</evidence>
<keyword evidence="4" id="KW-1052">Target cell membrane</keyword>
<accession>A0A7R9Q8L7</accession>
<dbReference type="InterPro" id="IPR011990">
    <property type="entry name" value="TPR-like_helical_dom_sf"/>
</dbReference>
<dbReference type="PANTHER" id="PTHR24173">
    <property type="entry name" value="ANKYRIN REPEAT CONTAINING"/>
    <property type="match status" value="1"/>
</dbReference>
<comment type="subcellular location">
    <subcellularLocation>
        <location evidence="1">Target cell membrane</location>
    </subcellularLocation>
</comment>
<keyword evidence="6" id="KW-0833">Ubl conjugation pathway</keyword>
<feature type="repeat" description="ANK" evidence="11">
    <location>
        <begin position="148"/>
        <end position="180"/>
    </location>
</feature>
<feature type="repeat" description="ANK" evidence="11">
    <location>
        <begin position="181"/>
        <end position="213"/>
    </location>
</feature>
<evidence type="ECO:0000313" key="12">
    <source>
        <dbReference type="EMBL" id="CAD7635561.1"/>
    </source>
</evidence>
<protein>
    <submittedName>
        <fullName evidence="12">Uncharacterized protein</fullName>
    </submittedName>
</protein>
<keyword evidence="9" id="KW-1053">Target membrane</keyword>
<dbReference type="EMBL" id="OC871746">
    <property type="protein sequence ID" value="CAD7635561.1"/>
    <property type="molecule type" value="Genomic_DNA"/>
</dbReference>
<feature type="repeat" description="ANK" evidence="11">
    <location>
        <begin position="525"/>
        <end position="559"/>
    </location>
</feature>
<feature type="repeat" description="ANK" evidence="11">
    <location>
        <begin position="115"/>
        <end position="147"/>
    </location>
</feature>
<evidence type="ECO:0000256" key="10">
    <source>
        <dbReference type="ARBA" id="ARBA00038500"/>
    </source>
</evidence>
<keyword evidence="8 11" id="KW-0040">ANK repeat</keyword>
<keyword evidence="7" id="KW-0528">Neurotoxin</keyword>
<dbReference type="PROSITE" id="PS50297">
    <property type="entry name" value="ANK_REP_REGION"/>
    <property type="match status" value="4"/>
</dbReference>
<comment type="pathway">
    <text evidence="2">Protein modification; protein ubiquitination.</text>
</comment>
<comment type="similarity">
    <text evidence="10">Belongs to the fem-1 family.</text>
</comment>
<evidence type="ECO:0000256" key="3">
    <source>
        <dbReference type="ARBA" id="ARBA00022483"/>
    </source>
</evidence>
<evidence type="ECO:0000256" key="11">
    <source>
        <dbReference type="PROSITE-ProRule" id="PRU00023"/>
    </source>
</evidence>
<keyword evidence="9" id="KW-0472">Membrane</keyword>
<dbReference type="PROSITE" id="PS50088">
    <property type="entry name" value="ANK_REPEAT"/>
    <property type="match status" value="6"/>
</dbReference>
<dbReference type="GO" id="GO:0044218">
    <property type="term" value="C:other organism cell membrane"/>
    <property type="evidence" value="ECO:0007669"/>
    <property type="project" value="UniProtKB-KW"/>
</dbReference>
<dbReference type="PRINTS" id="PR01415">
    <property type="entry name" value="ANKYRIN"/>
</dbReference>
<evidence type="ECO:0000256" key="7">
    <source>
        <dbReference type="ARBA" id="ARBA00023028"/>
    </source>
</evidence>
<dbReference type="Pfam" id="PF12796">
    <property type="entry name" value="Ank_2"/>
    <property type="match status" value="3"/>
</dbReference>
<dbReference type="EMBL" id="CAJPIZ010017171">
    <property type="protein sequence ID" value="CAG2115991.1"/>
    <property type="molecule type" value="Genomic_DNA"/>
</dbReference>
<evidence type="ECO:0000256" key="4">
    <source>
        <dbReference type="ARBA" id="ARBA00022537"/>
    </source>
</evidence>
<dbReference type="Pfam" id="PF00023">
    <property type="entry name" value="Ank"/>
    <property type="match status" value="1"/>
</dbReference>
<feature type="repeat" description="ANK" evidence="11">
    <location>
        <begin position="82"/>
        <end position="114"/>
    </location>
</feature>
<dbReference type="OrthoDB" id="4429489at2759"/>
<reference evidence="12" key="1">
    <citation type="submission" date="2020-11" db="EMBL/GenBank/DDBJ databases">
        <authorList>
            <person name="Tran Van P."/>
        </authorList>
    </citation>
    <scope>NUCLEOTIDE SEQUENCE</scope>
</reference>
<dbReference type="Proteomes" id="UP000759131">
    <property type="component" value="Unassembled WGS sequence"/>
</dbReference>
<keyword evidence="7" id="KW-0800">Toxin</keyword>
<sequence>MEFKNIVFNAARDGKLRRLKLFLDHRPKEEVKLIVSLRTNGATPLLIAARNGYLNVLEYLVDKCNADIEQVGSVNFDGESIEAAPPIWCASAAGHLACVKALITHGANVNSKTKTNSTPLRAACFDGHIDIVKYLVEFGADIEIANRHGHTCLMICAYKKHLTIAEFLISIGAQVNRKSFKGNTALHDCAESGSLEIMKLLLMNGAVMATDSYGMSPLKAAALSGHSAIVDLITSQQLCTRLEAIEAFELLGSTFVDKKHDILTALGLWRKALKLRNSCDSYPIFKSTVEPNIAYNFAAEFTDVEQLEELVIDPDLMRMQSLLIRERILGPSHPDTSYYIRYRGAVYADSGNYERCIQLWIYALDMQQKIFDALNTMTQSSLLSFVELFSLMMSKSYSMVRFKDLFAVLRRAIHELEATACRVKALSDHDLTNYNRTINIVLSFLGLLCRLKPLLTEVEDTELKRETYRLVKLNPRGKNGWTLLHMVCNVGDNSFALFPFYEMPVTDVCQLLIEVGHSLDLVDNDGNTPLHISASAKHTTPPLFVTLLNNGAHLDFTNTNGKAALDLAPNPSLNLYQVFPLKYISLQCLCAQTINRFRIPFKGSVGSKSLEQFIQNH</sequence>
<keyword evidence="3" id="KW-0268">Exocytosis</keyword>
<proteinExistence type="inferred from homology"/>